<feature type="transmembrane region" description="Helical" evidence="17">
    <location>
        <begin position="158"/>
        <end position="174"/>
    </location>
</feature>
<feature type="transmembrane region" description="Helical" evidence="17">
    <location>
        <begin position="366"/>
        <end position="386"/>
    </location>
</feature>
<dbReference type="FunFam" id="1.10.287.630:FF:000001">
    <property type="entry name" value="Cyclic nucleotide-gated channel alpha 3"/>
    <property type="match status" value="1"/>
</dbReference>
<evidence type="ECO:0000256" key="12">
    <source>
        <dbReference type="ARBA" id="ARBA00023303"/>
    </source>
</evidence>
<dbReference type="SMART" id="SM00100">
    <property type="entry name" value="cNMP"/>
    <property type="match status" value="1"/>
</dbReference>
<keyword evidence="2" id="KW-0813">Transport</keyword>
<dbReference type="InterPro" id="IPR003938">
    <property type="entry name" value="K_chnl_volt-dep_EAG/ELK/ERG"/>
</dbReference>
<evidence type="ECO:0000256" key="15">
    <source>
        <dbReference type="ARBA" id="ARBA00036239"/>
    </source>
</evidence>
<dbReference type="GO" id="GO:0030553">
    <property type="term" value="F:cGMP binding"/>
    <property type="evidence" value="ECO:0007669"/>
    <property type="project" value="UniProtKB-KW"/>
</dbReference>
<evidence type="ECO:0000259" key="18">
    <source>
        <dbReference type="PROSITE" id="PS50042"/>
    </source>
</evidence>
<dbReference type="InterPro" id="IPR014710">
    <property type="entry name" value="RmlC-like_jellyroll"/>
</dbReference>
<feature type="compositionally biased region" description="Acidic residues" evidence="16">
    <location>
        <begin position="89"/>
        <end position="105"/>
    </location>
</feature>
<dbReference type="GO" id="GO:0007601">
    <property type="term" value="P:visual perception"/>
    <property type="evidence" value="ECO:0007669"/>
    <property type="project" value="UniProtKB-KW"/>
</dbReference>
<dbReference type="InterPro" id="IPR018488">
    <property type="entry name" value="cNMP-bd_CS"/>
</dbReference>
<evidence type="ECO:0000313" key="21">
    <source>
        <dbReference type="Proteomes" id="UP000070412"/>
    </source>
</evidence>
<dbReference type="EMBL" id="WVUK01000044">
    <property type="protein sequence ID" value="KAF7495856.1"/>
    <property type="molecule type" value="Genomic_DNA"/>
</dbReference>
<gene>
    <name evidence="19" type="ORF">SSS_8809</name>
</gene>
<dbReference type="Gene3D" id="1.10.287.70">
    <property type="match status" value="1"/>
</dbReference>
<evidence type="ECO:0000256" key="13">
    <source>
        <dbReference type="ARBA" id="ARBA00023305"/>
    </source>
</evidence>
<name>A0A834VGB2_SARSC</name>
<reference evidence="21" key="1">
    <citation type="journal article" date="2020" name="PLoS Negl. Trop. Dis.">
        <title>High-quality nuclear genome for Sarcoptes scabiei-A critical resource for a neglected parasite.</title>
        <authorList>
            <person name="Korhonen P.K."/>
            <person name="Gasser R.B."/>
            <person name="Ma G."/>
            <person name="Wang T."/>
            <person name="Stroehlein A.J."/>
            <person name="Young N.D."/>
            <person name="Ang C.S."/>
            <person name="Fernando D.D."/>
            <person name="Lu H.C."/>
            <person name="Taylor S."/>
            <person name="Reynolds S.L."/>
            <person name="Mofiz E."/>
            <person name="Najaraj S.H."/>
            <person name="Gowda H."/>
            <person name="Madugundu A."/>
            <person name="Renuse S."/>
            <person name="Holt D."/>
            <person name="Pandey A."/>
            <person name="Papenfuss A.T."/>
            <person name="Fischer K."/>
        </authorList>
    </citation>
    <scope>NUCLEOTIDE SEQUENCE [LARGE SCALE GENOMIC DNA]</scope>
</reference>
<reference evidence="20" key="3">
    <citation type="submission" date="2022-06" db="UniProtKB">
        <authorList>
            <consortium name="EnsemblMetazoa"/>
        </authorList>
    </citation>
    <scope>IDENTIFICATION</scope>
</reference>
<keyword evidence="8" id="KW-0142">cGMP-binding</keyword>
<evidence type="ECO:0000256" key="5">
    <source>
        <dbReference type="ARBA" id="ARBA00022692"/>
    </source>
</evidence>
<keyword evidence="12" id="KW-0407">Ion channel</keyword>
<dbReference type="GO" id="GO:0017071">
    <property type="term" value="C:intracellular cyclic nucleotide activated cation channel complex"/>
    <property type="evidence" value="ECO:0007669"/>
    <property type="project" value="TreeGrafter"/>
</dbReference>
<organism evidence="19">
    <name type="scientific">Sarcoptes scabiei</name>
    <name type="common">Itch mite</name>
    <name type="synonym">Acarus scabiei</name>
    <dbReference type="NCBI Taxonomy" id="52283"/>
    <lineage>
        <taxon>Eukaryota</taxon>
        <taxon>Metazoa</taxon>
        <taxon>Ecdysozoa</taxon>
        <taxon>Arthropoda</taxon>
        <taxon>Chelicerata</taxon>
        <taxon>Arachnida</taxon>
        <taxon>Acari</taxon>
        <taxon>Acariformes</taxon>
        <taxon>Sarcoptiformes</taxon>
        <taxon>Astigmata</taxon>
        <taxon>Psoroptidia</taxon>
        <taxon>Sarcoptoidea</taxon>
        <taxon>Sarcoptidae</taxon>
        <taxon>Sarcoptinae</taxon>
        <taxon>Sarcoptes</taxon>
    </lineage>
</organism>
<dbReference type="PANTHER" id="PTHR45638">
    <property type="entry name" value="CYCLIC NUCLEOTIDE-GATED CATION CHANNEL SUBUNIT A"/>
    <property type="match status" value="1"/>
</dbReference>
<comment type="catalytic activity">
    <reaction evidence="15">
        <text>Na(+)(in) = Na(+)(out)</text>
        <dbReference type="Rhea" id="RHEA:34963"/>
        <dbReference type="ChEBI" id="CHEBI:29101"/>
    </reaction>
</comment>
<sequence>MESNKNIIDRSEFDIETIFEDEEFENQEIRWMKNRSDDIQESMIFSNATASKELIASESIRNQIKYLIDAYKQRGESVQKLLIEKTQNENDESGDDDDDEEEEDYGQQSSDRFRTSENLIKKFCEEWRTEIVRRTEKQSSKKLFDWNRITKQVFEPQSTAYIFWLMIISIGFLYDATMIPFRLTFPQYPLGINLFWWLDIVVDFIYLLDIVWFKPRLMFLEQGEWIDSVSRTNRHYFRSKKFLLDLIGQIPLDWLTMYSSPNNSLLFRLNRLTKYRNMRDFFDRIDKATNKPYLFRIIHTVMYELYIIHLEACLYYCVSKWIGFGTTAWTFDNQGNAYIRCFYFAFRTTNSIGGRLQKPTNDLERVYMLIAWLLGVFVFAMVIGQIRDIAANATHDLDYYIDLLNKIGNYMNRLSVPNQVQERVRFWFKFTWDLQKTFNEIEIIEMLPLKMRTDLMMMIHSKTLSQVELFRDIERSVLRDLILKLQPILFLPGDFVFHKGNVGHEMYIINKGMINVIDSNHKKILATLSEGSVFGELAILDLRGHSRRTADAKSLGYSQIFVLKKQDLWETLRYYPEYRKVLKRKVRKIFESKQKNEKFSSRIDETNCRSDSITILIHGDEQKELVRNILASKSNSTTPRLYQIAMTLISRDSKFRKYFRQNSNKTSNEDCHQIPFKIQRSVSNWYSLHFLNDNLPLSLFDRKQLCESIQNPKIFNELNILTIGIIDDRLILITKNLFLYDVSIESFDEKTMELDLRNRHAISLSLAYSDLMNDERFKSAIEKNQLHSSFSIRISSTEPRICFLSIDRFAPSINYLPYINRVESDQSAINFDTTKFQNEIKEFVLSNNGLFEIFVWRNHFGSKKSSVAMRKLSSDQQSKDDRVTWEKLSQNLTFQSVCLGLNNRTIYILPTGLAKCNRSFYSDAQIGFLSDRFAYILSKDSVQQMPKEIFNNFTEPIEFKTNSIGNFFKCPTTYIPRLYTNENVNYVVDTNLNRILLGSLYIIVFTVNALLVFYLWRRIYRSDLKDSLKQLLPNRCLRSSSLSSR</sequence>
<keyword evidence="5 17" id="KW-0812">Transmembrane</keyword>
<dbReference type="GO" id="GO:0005886">
    <property type="term" value="C:plasma membrane"/>
    <property type="evidence" value="ECO:0007669"/>
    <property type="project" value="UniProtKB-ARBA"/>
</dbReference>
<keyword evidence="11" id="KW-1071">Ligand-gated ion channel</keyword>
<evidence type="ECO:0000256" key="10">
    <source>
        <dbReference type="ARBA" id="ARBA00023136"/>
    </source>
</evidence>
<feature type="region of interest" description="Disordered" evidence="16">
    <location>
        <begin position="84"/>
        <end position="113"/>
    </location>
</feature>
<dbReference type="GO" id="GO:0005223">
    <property type="term" value="F:intracellularly cGMP-activated cation channel activity"/>
    <property type="evidence" value="ECO:0007669"/>
    <property type="project" value="TreeGrafter"/>
</dbReference>
<dbReference type="FunFam" id="1.10.287.70:FF:000072">
    <property type="entry name" value="Cyclic nucleotide gated channel beta 3"/>
    <property type="match status" value="1"/>
</dbReference>
<dbReference type="Gene3D" id="1.10.287.630">
    <property type="entry name" value="Helix hairpin bin"/>
    <property type="match status" value="1"/>
</dbReference>
<dbReference type="InterPro" id="IPR018490">
    <property type="entry name" value="cNMP-bd_dom_sf"/>
</dbReference>
<proteinExistence type="predicted"/>
<keyword evidence="21" id="KW-1185">Reference proteome</keyword>
<keyword evidence="7 17" id="KW-1133">Transmembrane helix</keyword>
<evidence type="ECO:0000256" key="8">
    <source>
        <dbReference type="ARBA" id="ARBA00022992"/>
    </source>
</evidence>
<feature type="transmembrane region" description="Helical" evidence="17">
    <location>
        <begin position="194"/>
        <end position="213"/>
    </location>
</feature>
<dbReference type="InterPro" id="IPR000595">
    <property type="entry name" value="cNMP-bd_dom"/>
</dbReference>
<dbReference type="Gene3D" id="2.60.120.10">
    <property type="entry name" value="Jelly Rolls"/>
    <property type="match status" value="1"/>
</dbReference>
<evidence type="ECO:0000313" key="19">
    <source>
        <dbReference type="EMBL" id="KAF7495856.1"/>
    </source>
</evidence>
<reference evidence="19" key="2">
    <citation type="submission" date="2020-01" db="EMBL/GenBank/DDBJ databases">
        <authorList>
            <person name="Korhonen P.K.K."/>
            <person name="Guangxu M.G."/>
            <person name="Wang T.W."/>
            <person name="Stroehlein A.J.S."/>
            <person name="Young N.D."/>
            <person name="Ang C.-S.A."/>
            <person name="Fernando D.W.F."/>
            <person name="Lu H.L."/>
            <person name="Taylor S.T."/>
            <person name="Ehtesham M.E.M."/>
            <person name="Najaraj S.H.N."/>
            <person name="Harsha G.H.G."/>
            <person name="Madugundu A.M."/>
            <person name="Renuse S.R."/>
            <person name="Holt D.H."/>
            <person name="Pandey A.P."/>
            <person name="Papenfuss A.P."/>
            <person name="Gasser R.B.G."/>
            <person name="Fischer K.F."/>
        </authorList>
    </citation>
    <scope>NUCLEOTIDE SEQUENCE</scope>
    <source>
        <strain evidence="19">SSS_KF_BRIS2020</strain>
    </source>
</reference>
<comment type="catalytic activity">
    <reaction evidence="14">
        <text>K(+)(in) = K(+)(out)</text>
        <dbReference type="Rhea" id="RHEA:29463"/>
        <dbReference type="ChEBI" id="CHEBI:29103"/>
    </reaction>
</comment>
<dbReference type="AlphaFoldDB" id="A0A834VGB2"/>
<evidence type="ECO:0000256" key="16">
    <source>
        <dbReference type="SAM" id="MobiDB-lite"/>
    </source>
</evidence>
<dbReference type="PROSITE" id="PS00889">
    <property type="entry name" value="CNMP_BINDING_2"/>
    <property type="match status" value="1"/>
</dbReference>
<comment type="subcellular location">
    <subcellularLocation>
        <location evidence="1">Membrane</location>
        <topology evidence="1">Multi-pass membrane protein</topology>
    </subcellularLocation>
</comment>
<evidence type="ECO:0000256" key="1">
    <source>
        <dbReference type="ARBA" id="ARBA00004141"/>
    </source>
</evidence>
<dbReference type="Proteomes" id="UP000070412">
    <property type="component" value="Unassembled WGS sequence"/>
</dbReference>
<evidence type="ECO:0000256" key="6">
    <source>
        <dbReference type="ARBA" id="ARBA00022741"/>
    </source>
</evidence>
<dbReference type="Pfam" id="PF00520">
    <property type="entry name" value="Ion_trans"/>
    <property type="match status" value="1"/>
</dbReference>
<evidence type="ECO:0000256" key="17">
    <source>
        <dbReference type="SAM" id="Phobius"/>
    </source>
</evidence>
<evidence type="ECO:0000256" key="14">
    <source>
        <dbReference type="ARBA" id="ARBA00034430"/>
    </source>
</evidence>
<dbReference type="CDD" id="cd00038">
    <property type="entry name" value="CAP_ED"/>
    <property type="match status" value="1"/>
</dbReference>
<dbReference type="PANTHER" id="PTHR45638:SF1">
    <property type="entry name" value="CYCLIC NUCLEOTIDE-GATED ION CHANNEL SUBUNIT B, ISOFORM A"/>
    <property type="match status" value="1"/>
</dbReference>
<dbReference type="FunFam" id="2.60.120.10:FF:000020">
    <property type="entry name" value="Cyclic nucleotide-gated channel beta 3"/>
    <property type="match status" value="1"/>
</dbReference>
<protein>
    <submittedName>
        <fullName evidence="19">Cyclic nucleotide-gated cation channel beta-3</fullName>
    </submittedName>
</protein>
<dbReference type="GO" id="GO:0005222">
    <property type="term" value="F:intracellularly cAMP-activated cation channel activity"/>
    <property type="evidence" value="ECO:0007669"/>
    <property type="project" value="TreeGrafter"/>
</dbReference>
<evidence type="ECO:0000256" key="2">
    <source>
        <dbReference type="ARBA" id="ARBA00022448"/>
    </source>
</evidence>
<dbReference type="GO" id="GO:0044877">
    <property type="term" value="F:protein-containing complex binding"/>
    <property type="evidence" value="ECO:0007669"/>
    <property type="project" value="TreeGrafter"/>
</dbReference>
<dbReference type="InterPro" id="IPR050866">
    <property type="entry name" value="CNG_cation_channel"/>
</dbReference>
<dbReference type="InterPro" id="IPR005821">
    <property type="entry name" value="Ion_trans_dom"/>
</dbReference>
<evidence type="ECO:0000256" key="9">
    <source>
        <dbReference type="ARBA" id="ARBA00023065"/>
    </source>
</evidence>
<evidence type="ECO:0000256" key="11">
    <source>
        <dbReference type="ARBA" id="ARBA00023286"/>
    </source>
</evidence>
<keyword evidence="9" id="KW-0406">Ion transport</keyword>
<dbReference type="PROSITE" id="PS50042">
    <property type="entry name" value="CNMP_BINDING_3"/>
    <property type="match status" value="1"/>
</dbReference>
<keyword evidence="3" id="KW-0140">cGMP</keyword>
<dbReference type="GO" id="GO:0005249">
    <property type="term" value="F:voltage-gated potassium channel activity"/>
    <property type="evidence" value="ECO:0007669"/>
    <property type="project" value="InterPro"/>
</dbReference>
<evidence type="ECO:0000256" key="4">
    <source>
        <dbReference type="ARBA" id="ARBA00022606"/>
    </source>
</evidence>
<dbReference type="SUPFAM" id="SSF51206">
    <property type="entry name" value="cAMP-binding domain-like"/>
    <property type="match status" value="1"/>
</dbReference>
<dbReference type="OrthoDB" id="421226at2759"/>
<accession>A0A834VGB2</accession>
<evidence type="ECO:0000256" key="3">
    <source>
        <dbReference type="ARBA" id="ARBA00022535"/>
    </source>
</evidence>
<keyword evidence="10 17" id="KW-0472">Membrane</keyword>
<dbReference type="SUPFAM" id="SSF81324">
    <property type="entry name" value="Voltage-gated potassium channels"/>
    <property type="match status" value="1"/>
</dbReference>
<feature type="transmembrane region" description="Helical" evidence="17">
    <location>
        <begin position="995"/>
        <end position="1016"/>
    </location>
</feature>
<feature type="domain" description="Cyclic nucleotide-binding" evidence="18">
    <location>
        <begin position="469"/>
        <end position="572"/>
    </location>
</feature>
<evidence type="ECO:0000313" key="20">
    <source>
        <dbReference type="EnsemblMetazoa" id="KAF7495856.1"/>
    </source>
</evidence>
<dbReference type="EnsemblMetazoa" id="SSS_8809s_mrna">
    <property type="protein sequence ID" value="KAF7495856.1"/>
    <property type="gene ID" value="SSS_8809"/>
</dbReference>
<dbReference type="Pfam" id="PF00027">
    <property type="entry name" value="cNMP_binding"/>
    <property type="match status" value="1"/>
</dbReference>
<keyword evidence="4" id="KW-0716">Sensory transduction</keyword>
<evidence type="ECO:0000256" key="7">
    <source>
        <dbReference type="ARBA" id="ARBA00022989"/>
    </source>
</evidence>
<keyword evidence="6" id="KW-0547">Nucleotide-binding</keyword>
<dbReference type="PRINTS" id="PR01463">
    <property type="entry name" value="EAGCHANLFMLY"/>
</dbReference>
<keyword evidence="13" id="KW-0844">Vision</keyword>